<evidence type="ECO:0000256" key="2">
    <source>
        <dbReference type="SAM" id="MobiDB-lite"/>
    </source>
</evidence>
<dbReference type="VEuPathDB" id="PiroplasmaDB:BBBOND_0204750"/>
<dbReference type="STRING" id="5866.A0A061D5P3"/>
<dbReference type="RefSeq" id="XP_012767503.1">
    <property type="nucleotide sequence ID" value="XM_012912049.1"/>
</dbReference>
<keyword evidence="1" id="KW-0175">Coiled coil</keyword>
<dbReference type="EMBL" id="LK391708">
    <property type="protein sequence ID" value="CDR95317.1"/>
    <property type="molecule type" value="Genomic_DNA"/>
</dbReference>
<dbReference type="AlphaFoldDB" id="A0A061D5P3"/>
<dbReference type="GeneID" id="24563858"/>
<accession>A0A061D5P3</accession>
<feature type="compositionally biased region" description="Basic and acidic residues" evidence="2">
    <location>
        <begin position="374"/>
        <end position="387"/>
    </location>
</feature>
<reference evidence="4" key="1">
    <citation type="submission" date="2014-06" db="EMBL/GenBank/DDBJ databases">
        <authorList>
            <person name="Aslett M."/>
            <person name="De Silva N."/>
        </authorList>
    </citation>
    <scope>NUCLEOTIDE SEQUENCE [LARGE SCALE GENOMIC DNA]</scope>
    <source>
        <strain evidence="4">Bond</strain>
    </source>
</reference>
<feature type="coiled-coil region" evidence="1">
    <location>
        <begin position="78"/>
        <end position="112"/>
    </location>
</feature>
<feature type="region of interest" description="Disordered" evidence="2">
    <location>
        <begin position="360"/>
        <end position="405"/>
    </location>
</feature>
<dbReference type="Proteomes" id="UP000033188">
    <property type="component" value="Chromosome 2"/>
</dbReference>
<name>A0A061D5P3_BABBI</name>
<evidence type="ECO:0000313" key="3">
    <source>
        <dbReference type="EMBL" id="CDR95317.1"/>
    </source>
</evidence>
<keyword evidence="4" id="KW-1185">Reference proteome</keyword>
<evidence type="ECO:0000256" key="1">
    <source>
        <dbReference type="SAM" id="Coils"/>
    </source>
</evidence>
<organism evidence="3 4">
    <name type="scientific">Babesia bigemina</name>
    <dbReference type="NCBI Taxonomy" id="5866"/>
    <lineage>
        <taxon>Eukaryota</taxon>
        <taxon>Sar</taxon>
        <taxon>Alveolata</taxon>
        <taxon>Apicomplexa</taxon>
        <taxon>Aconoidasida</taxon>
        <taxon>Piroplasmida</taxon>
        <taxon>Babesiidae</taxon>
        <taxon>Babesia</taxon>
    </lineage>
</organism>
<sequence length="405" mass="45975">MTRFDIPYCSVCYDYLTSGLCVLTKCGHVYHRKWSHIAFKNIVELKFECVERADENEDKAIEDVNGVHTENAAENTGNQVSLSQYEATKQELEDLKRRLSKAAADMLELQERCASAEVSHRILRISGDQNKSPRRIGGSRAVRCYTWVVTPRTLDTCLRTTVTNDPLITFPSTTADLVQNENTSIREAVLRMQEDNAALIGENKNLRVIAAAHKTSIAKLNELLAKNKAKLKKLEEVHNYLKADEIGIQAFESCLKTLSSSEKLALLTNRIMELEGINKTLTDMKDVWKKKCDEISGDYLVLEREYKALLMRSSSEHQEPTWDPFSEVESSIASVRALEAEHEYNRRIPRSINVARIGSSRSREVNTGSPQRRVRVEVFESPSERAPTRSGRTRTQKISDYFRGG</sequence>
<dbReference type="KEGG" id="bbig:BBBOND_0204750"/>
<gene>
    <name evidence="3" type="ORF">BBBOND_0204750</name>
</gene>
<dbReference type="OrthoDB" id="366090at2759"/>
<protein>
    <submittedName>
        <fullName evidence="3">Uncharacterized protein</fullName>
    </submittedName>
</protein>
<evidence type="ECO:0000313" key="4">
    <source>
        <dbReference type="Proteomes" id="UP000033188"/>
    </source>
</evidence>
<proteinExistence type="predicted"/>